<dbReference type="InterPro" id="IPR003593">
    <property type="entry name" value="AAA+_ATPase"/>
</dbReference>
<keyword evidence="3" id="KW-0547">Nucleotide-binding</keyword>
<evidence type="ECO:0000256" key="3">
    <source>
        <dbReference type="ARBA" id="ARBA00022741"/>
    </source>
</evidence>
<dbReference type="Proteomes" id="UP000054709">
    <property type="component" value="Unassembled WGS sequence"/>
</dbReference>
<dbReference type="Gene3D" id="3.40.50.300">
    <property type="entry name" value="P-loop containing nucleotide triphosphate hydrolases"/>
    <property type="match status" value="1"/>
</dbReference>
<comment type="caution">
    <text evidence="6">The sequence shown here is derived from an EMBL/GenBank/DDBJ whole genome shotgun (WGS) entry which is preliminary data.</text>
</comment>
<dbReference type="Pfam" id="PF00005">
    <property type="entry name" value="ABC_tran"/>
    <property type="match status" value="1"/>
</dbReference>
<dbReference type="EMBL" id="LCZJ02000054">
    <property type="protein sequence ID" value="KTD83539.1"/>
    <property type="molecule type" value="Genomic_DNA"/>
</dbReference>
<gene>
    <name evidence="6" type="ORF">UQ64_01435</name>
</gene>
<evidence type="ECO:0000313" key="6">
    <source>
        <dbReference type="EMBL" id="KTD83539.1"/>
    </source>
</evidence>
<dbReference type="GO" id="GO:0016887">
    <property type="term" value="F:ATP hydrolysis activity"/>
    <property type="evidence" value="ECO:0007669"/>
    <property type="project" value="InterPro"/>
</dbReference>
<dbReference type="SMART" id="SM00382">
    <property type="entry name" value="AAA"/>
    <property type="match status" value="1"/>
</dbReference>
<evidence type="ECO:0000313" key="7">
    <source>
        <dbReference type="Proteomes" id="UP000054709"/>
    </source>
</evidence>
<reference evidence="6 7" key="1">
    <citation type="journal article" date="2015" name="Int. Biodeterior. Biodegradation">
        <title>Physiological and genetic screening methods for the isolation of methyl tert-butyl ether-degrading bacteria for bioremediation purposes.</title>
        <authorList>
            <person name="Guisado I.M."/>
            <person name="Purswani J."/>
            <person name="Gonzalez Lopez J."/>
            <person name="Pozo C."/>
        </authorList>
    </citation>
    <scope>NUCLEOTIDE SEQUENCE [LARGE SCALE GENOMIC DNA]</scope>
    <source>
        <strain evidence="6 7">SH7</strain>
    </source>
</reference>
<sequence length="329" mass="37270">MEKIIEVRGISKIYEKRKTKEKIHAVRDVSFHVNRGEVLGLLGPNGAGKTSTIKMLCGLLESDGGSIFINGLDICKKRLKALEHISAVLEGNRNLYWRLTVRENLEYFAGNRGYSRKQIADQADKLLEQFNLKEKENELVNGLSRGMQQKLAIAVALLANTDVILLDEPTLGLDVEVSYELRNILKTIVREEKRTIIISSHDMPVVQELCDRAIIINKGEVVIDDRVENLLKLFETRAYSIKLGEQLSPGQEKKLLSIFPLSTYKASSHETIVEVNLEHGQDIYELFDLLKEEGTMVESIDRITIDFEQVFIQIVKGGKTREMAPFVQC</sequence>
<dbReference type="RefSeq" id="WP_060626598.1">
    <property type="nucleotide sequence ID" value="NZ_LCZJ02000054.1"/>
</dbReference>
<accession>A0A0W1AQM3</accession>
<evidence type="ECO:0000259" key="5">
    <source>
        <dbReference type="PROSITE" id="PS50893"/>
    </source>
</evidence>
<protein>
    <submittedName>
        <fullName evidence="6">ABC transporter ATP-binding protein</fullName>
    </submittedName>
</protein>
<dbReference type="InterPro" id="IPR027417">
    <property type="entry name" value="P-loop_NTPase"/>
</dbReference>
<dbReference type="InterPro" id="IPR050763">
    <property type="entry name" value="ABC_transporter_ATP-binding"/>
</dbReference>
<dbReference type="PANTHER" id="PTHR42711:SF5">
    <property type="entry name" value="ABC TRANSPORTER ATP-BINDING PROTEIN NATA"/>
    <property type="match status" value="1"/>
</dbReference>
<proteinExistence type="inferred from homology"/>
<dbReference type="PANTHER" id="PTHR42711">
    <property type="entry name" value="ABC TRANSPORTER ATP-BINDING PROTEIN"/>
    <property type="match status" value="1"/>
</dbReference>
<comment type="similarity">
    <text evidence="1">Belongs to the ABC transporter superfamily.</text>
</comment>
<evidence type="ECO:0000256" key="2">
    <source>
        <dbReference type="ARBA" id="ARBA00022448"/>
    </source>
</evidence>
<dbReference type="GO" id="GO:0005524">
    <property type="term" value="F:ATP binding"/>
    <property type="evidence" value="ECO:0007669"/>
    <property type="project" value="UniProtKB-KW"/>
</dbReference>
<dbReference type="CDD" id="cd03230">
    <property type="entry name" value="ABC_DR_subfamily_A"/>
    <property type="match status" value="1"/>
</dbReference>
<keyword evidence="7" id="KW-1185">Reference proteome</keyword>
<keyword evidence="2" id="KW-0813">Transport</keyword>
<evidence type="ECO:0000256" key="1">
    <source>
        <dbReference type="ARBA" id="ARBA00005417"/>
    </source>
</evidence>
<dbReference type="InterPro" id="IPR003439">
    <property type="entry name" value="ABC_transporter-like_ATP-bd"/>
</dbReference>
<dbReference type="PROSITE" id="PS50893">
    <property type="entry name" value="ABC_TRANSPORTER_2"/>
    <property type="match status" value="1"/>
</dbReference>
<feature type="domain" description="ABC transporter" evidence="5">
    <location>
        <begin position="5"/>
        <end position="243"/>
    </location>
</feature>
<dbReference type="AlphaFoldDB" id="A0A0W1AQM3"/>
<organism evidence="6 7">
    <name type="scientific">Paenibacillus etheri</name>
    <dbReference type="NCBI Taxonomy" id="1306852"/>
    <lineage>
        <taxon>Bacteria</taxon>
        <taxon>Bacillati</taxon>
        <taxon>Bacillota</taxon>
        <taxon>Bacilli</taxon>
        <taxon>Bacillales</taxon>
        <taxon>Paenibacillaceae</taxon>
        <taxon>Paenibacillus</taxon>
    </lineage>
</organism>
<keyword evidence="4 6" id="KW-0067">ATP-binding</keyword>
<name>A0A0W1AQM3_9BACL</name>
<dbReference type="OrthoDB" id="9804819at2"/>
<dbReference type="SUPFAM" id="SSF52540">
    <property type="entry name" value="P-loop containing nucleoside triphosphate hydrolases"/>
    <property type="match status" value="1"/>
</dbReference>
<evidence type="ECO:0000256" key="4">
    <source>
        <dbReference type="ARBA" id="ARBA00022840"/>
    </source>
</evidence>